<proteinExistence type="predicted"/>
<dbReference type="PANTHER" id="PTHR37815">
    <property type="entry name" value="UPF0397 PROTEIN BC_2624-RELATED"/>
    <property type="match status" value="1"/>
</dbReference>
<keyword evidence="1" id="KW-0812">Transmembrane</keyword>
<dbReference type="InterPro" id="IPR009825">
    <property type="entry name" value="ECF_substrate-spec-like"/>
</dbReference>
<reference evidence="3 4" key="1">
    <citation type="submission" date="2015-12" db="EMBL/GenBank/DDBJ databases">
        <title>Draft genome sequence of the thermoanaerobe Thermotalea metallivorans, an isolate from the runoff channel of the Great Artesian Basin, Australia.</title>
        <authorList>
            <person name="Patel B.K."/>
        </authorList>
    </citation>
    <scope>NUCLEOTIDE SEQUENCE [LARGE SCALE GENOMIC DNA]</scope>
    <source>
        <strain evidence="3 4">B2-1</strain>
    </source>
</reference>
<evidence type="ECO:0000256" key="2">
    <source>
        <dbReference type="ARBA" id="ARBA00022989"/>
    </source>
</evidence>
<sequence>MVKISMKKLVLSGLMAALVTVGTMIIQIPTPTKGYIHIGDSMVYLSGILLGPAVGSLAAAIGSMFADLFSGYGIYAPATFVIKGLDAFVVGYIYHKMVGQHASMAKKLTSFSVAVFLGGAIMVGGYFAYESILYGFAAAIPGIVGNITQAVGGGVLAVPLLLALDKTKLFHGIYGNR</sequence>
<keyword evidence="4" id="KW-1185">Reference proteome</keyword>
<comment type="caution">
    <text evidence="3">The sequence shown here is derived from an EMBL/GenBank/DDBJ whole genome shotgun (WGS) entry which is preliminary data.</text>
</comment>
<dbReference type="Proteomes" id="UP000070456">
    <property type="component" value="Unassembled WGS sequence"/>
</dbReference>
<dbReference type="PANTHER" id="PTHR37815:SF3">
    <property type="entry name" value="UPF0397 PROTEIN SPR0429"/>
    <property type="match status" value="1"/>
</dbReference>
<dbReference type="Pfam" id="PF07155">
    <property type="entry name" value="ECF-ribofla_trS"/>
    <property type="match status" value="1"/>
</dbReference>
<accession>A0A140L1A5</accession>
<dbReference type="Gene3D" id="1.10.1760.20">
    <property type="match status" value="1"/>
</dbReference>
<dbReference type="STRING" id="520762.AN619_24230"/>
<keyword evidence="2" id="KW-1133">Transmembrane helix</keyword>
<dbReference type="OrthoDB" id="411368at2"/>
<dbReference type="AlphaFoldDB" id="A0A140L1A5"/>
<dbReference type="RefSeq" id="WP_068557296.1">
    <property type="nucleotide sequence ID" value="NZ_LOEE01000057.1"/>
</dbReference>
<keyword evidence="2" id="KW-0472">Membrane</keyword>
<organism evidence="3 4">
    <name type="scientific">Thermotalea metallivorans</name>
    <dbReference type="NCBI Taxonomy" id="520762"/>
    <lineage>
        <taxon>Bacteria</taxon>
        <taxon>Bacillati</taxon>
        <taxon>Bacillota</taxon>
        <taxon>Clostridia</taxon>
        <taxon>Peptostreptococcales</taxon>
        <taxon>Thermotaleaceae</taxon>
        <taxon>Thermotalea</taxon>
    </lineage>
</organism>
<name>A0A140L1A5_9FIRM</name>
<protein>
    <submittedName>
        <fullName evidence="3">Thiamine transporter HmpT</fullName>
    </submittedName>
</protein>
<dbReference type="GO" id="GO:0016020">
    <property type="term" value="C:membrane"/>
    <property type="evidence" value="ECO:0007669"/>
    <property type="project" value="InterPro"/>
</dbReference>
<evidence type="ECO:0000313" key="4">
    <source>
        <dbReference type="Proteomes" id="UP000070456"/>
    </source>
</evidence>
<dbReference type="EMBL" id="LOEE01000057">
    <property type="protein sequence ID" value="KXG74330.1"/>
    <property type="molecule type" value="Genomic_DNA"/>
</dbReference>
<gene>
    <name evidence="3" type="primary">hmpT</name>
    <name evidence="3" type="ORF">AN619_24230</name>
</gene>
<evidence type="ECO:0000256" key="1">
    <source>
        <dbReference type="ARBA" id="ARBA00022692"/>
    </source>
</evidence>
<evidence type="ECO:0000313" key="3">
    <source>
        <dbReference type="EMBL" id="KXG74330.1"/>
    </source>
</evidence>